<dbReference type="NCBIfam" id="TIGR03598">
    <property type="entry name" value="GTPase_YsxC"/>
    <property type="match status" value="1"/>
</dbReference>
<protein>
    <submittedName>
        <fullName evidence="12">GTP-binding protein, ribosome biogenesis, YsxC</fullName>
    </submittedName>
</protein>
<dbReference type="HAMAP" id="MF_00321">
    <property type="entry name" value="GTPase_EngB"/>
    <property type="match status" value="1"/>
</dbReference>
<evidence type="ECO:0000256" key="4">
    <source>
        <dbReference type="ARBA" id="ARBA00022723"/>
    </source>
</evidence>
<dbReference type="Proteomes" id="UP000009170">
    <property type="component" value="Unassembled WGS sequence"/>
</dbReference>
<dbReference type="AlphaFoldDB" id="A0A096PBG9"/>
<feature type="compositionally biased region" description="Acidic residues" evidence="10">
    <location>
        <begin position="294"/>
        <end position="329"/>
    </location>
</feature>
<dbReference type="GeneID" id="9837764"/>
<evidence type="ECO:0000259" key="11">
    <source>
        <dbReference type="PROSITE" id="PS51706"/>
    </source>
</evidence>
<dbReference type="OrthoDB" id="391988at2759"/>
<dbReference type="EMBL" id="CAID01000014">
    <property type="protein sequence ID" value="CEG02022.1"/>
    <property type="molecule type" value="Genomic_DNA"/>
</dbReference>
<dbReference type="FunCoup" id="A0A096PBG9">
    <property type="interactions" value="1438"/>
</dbReference>
<dbReference type="GO" id="GO:0005525">
    <property type="term" value="F:GTP binding"/>
    <property type="evidence" value="ECO:0007669"/>
    <property type="project" value="UniProtKB-KW"/>
</dbReference>
<comment type="similarity">
    <text evidence="2">Belongs to the TRAFAC class TrmE-Era-EngA-EngB-Septin-like GTPase superfamily. EngB GTPase family.</text>
</comment>
<keyword evidence="8" id="KW-0717">Septation</keyword>
<evidence type="ECO:0000256" key="3">
    <source>
        <dbReference type="ARBA" id="ARBA00022618"/>
    </source>
</evidence>
<evidence type="ECO:0000256" key="6">
    <source>
        <dbReference type="ARBA" id="ARBA00022842"/>
    </source>
</evidence>
<dbReference type="InterPro" id="IPR019987">
    <property type="entry name" value="GTP-bd_ribosome_bio_YsxC"/>
</dbReference>
<dbReference type="GO" id="GO:0051301">
    <property type="term" value="P:cell division"/>
    <property type="evidence" value="ECO:0007669"/>
    <property type="project" value="UniProtKB-KW"/>
</dbReference>
<evidence type="ECO:0000256" key="8">
    <source>
        <dbReference type="ARBA" id="ARBA00023210"/>
    </source>
</evidence>
<reference evidence="13" key="1">
    <citation type="journal article" date="2006" name="Proc. Natl. Acad. Sci. U.S.A.">
        <title>Genome analysis of the smallest free-living eukaryote Ostreococcus tauri unveils many unique features.</title>
        <authorList>
            <person name="Derelle E."/>
            <person name="Ferraz C."/>
            <person name="Rombauts S."/>
            <person name="Rouze P."/>
            <person name="Worden A.Z."/>
            <person name="Robbens S."/>
            <person name="Partensky F."/>
            <person name="Degroeve S."/>
            <person name="Echeynie S."/>
            <person name="Cooke R."/>
            <person name="Saeys Y."/>
            <person name="Wuyts J."/>
            <person name="Jabbari K."/>
            <person name="Bowler C."/>
            <person name="Panaud O."/>
            <person name="Piegu B."/>
            <person name="Ball S.G."/>
            <person name="Ral J.-P."/>
            <person name="Bouget F.-Y."/>
            <person name="Piganeau G."/>
            <person name="De Baets B."/>
            <person name="Picard A."/>
            <person name="Delseny M."/>
            <person name="Demaille J."/>
            <person name="Van de Peer Y."/>
            <person name="Moreau H."/>
        </authorList>
    </citation>
    <scope>NUCLEOTIDE SEQUENCE [LARGE SCALE GENOMIC DNA]</scope>
    <source>
        <strain evidence="13">OTTH 0595 / CCAP 157/2 / RCC745</strain>
    </source>
</reference>
<accession>A0A096PBG9</accession>
<sequence>MKITAGGGKTKGGVGARARVVDAPVASMGDGFEDYDDDAEAEDDDVVGERALEIADQGRGATVKSVEFVQACASLAGCPKPTLPEIAVIGRSNVGKSSLVNMLTNRKSIAKTSKNPGKTQTINHYKMITGAGSYYLVDLPGYGFANAPEALREKWAEFTREYLLKRETLITVMLLIDSTVKPQRLDLECLDWLGAAGIPVTIVFTKVDKRKKIAAGKRANPQETMEEFCREAMDNWDWDELPPMIYTSSETAEGKREVLNHIASLRQFFKKPLKEDFVKSIQGDAGASVADANVVDDDENDFDDDGDDDDDDEIFEDFDDDEPEDDWNK</sequence>
<keyword evidence="6" id="KW-0460">Magnesium</keyword>
<keyword evidence="9" id="KW-0131">Cell cycle</keyword>
<dbReference type="PANTHER" id="PTHR11649:SF13">
    <property type="entry name" value="ENGB-TYPE G DOMAIN-CONTAINING PROTEIN"/>
    <property type="match status" value="1"/>
</dbReference>
<dbReference type="InterPro" id="IPR030393">
    <property type="entry name" value="G_ENGB_dom"/>
</dbReference>
<dbReference type="PANTHER" id="PTHR11649">
    <property type="entry name" value="MSS1/TRME-RELATED GTP-BINDING PROTEIN"/>
    <property type="match status" value="1"/>
</dbReference>
<dbReference type="SUPFAM" id="SSF52540">
    <property type="entry name" value="P-loop containing nucleoside triphosphate hydrolases"/>
    <property type="match status" value="1"/>
</dbReference>
<dbReference type="Gene3D" id="3.40.50.300">
    <property type="entry name" value="P-loop containing nucleotide triphosphate hydrolases"/>
    <property type="match status" value="1"/>
</dbReference>
<proteinExistence type="inferred from homology"/>
<keyword evidence="7" id="KW-0342">GTP-binding</keyword>
<reference evidence="12 13" key="2">
    <citation type="journal article" date="2014" name="BMC Genomics">
        <title>An improved genome of the model marine alga Ostreococcus tauri unfolds by assessing Illumina de novo assemblies.</title>
        <authorList>
            <person name="Blanc-Mathieu R."/>
            <person name="Verhelst B."/>
            <person name="Derelle E."/>
            <person name="Rombauts S."/>
            <person name="Bouget F.Y."/>
            <person name="Carre I."/>
            <person name="Chateau A."/>
            <person name="Eyre-Walker A."/>
            <person name="Grimsley N."/>
            <person name="Moreau H."/>
            <person name="Piegu B."/>
            <person name="Rivals E."/>
            <person name="Schackwitz W."/>
            <person name="Van de Peer Y."/>
            <person name="Piganeau G."/>
        </authorList>
    </citation>
    <scope>NUCLEOTIDE SEQUENCE [LARGE SCALE GENOMIC DNA]</scope>
    <source>
        <strain evidence="13">OTTH 0595 / CCAP 157/2 / RCC745</strain>
    </source>
</reference>
<name>A0A096PBG9_OSTTA</name>
<dbReference type="PROSITE" id="PS51706">
    <property type="entry name" value="G_ENGB"/>
    <property type="match status" value="1"/>
</dbReference>
<keyword evidence="3" id="KW-0132">Cell division</keyword>
<dbReference type="STRING" id="70448.A0A096PBG9"/>
<gene>
    <name evidence="12" type="ORF">OT_ostta14g00990</name>
</gene>
<keyword evidence="4" id="KW-0479">Metal-binding</keyword>
<dbReference type="InterPro" id="IPR027417">
    <property type="entry name" value="P-loop_NTPase"/>
</dbReference>
<dbReference type="InParanoid" id="A0A096PBG9"/>
<comment type="caution">
    <text evidence="12">The sequence shown here is derived from an EMBL/GenBank/DDBJ whole genome shotgun (WGS) entry which is preliminary data.</text>
</comment>
<dbReference type="InterPro" id="IPR006073">
    <property type="entry name" value="GTP-bd"/>
</dbReference>
<dbReference type="Pfam" id="PF01926">
    <property type="entry name" value="MMR_HSR1"/>
    <property type="match status" value="1"/>
</dbReference>
<feature type="region of interest" description="Disordered" evidence="10">
    <location>
        <begin position="284"/>
        <end position="329"/>
    </location>
</feature>
<feature type="domain" description="EngB-type G" evidence="11">
    <location>
        <begin position="82"/>
        <end position="268"/>
    </location>
</feature>
<organism evidence="12 13">
    <name type="scientific">Ostreococcus tauri</name>
    <name type="common">Marine green alga</name>
    <dbReference type="NCBI Taxonomy" id="70448"/>
    <lineage>
        <taxon>Eukaryota</taxon>
        <taxon>Viridiplantae</taxon>
        <taxon>Chlorophyta</taxon>
        <taxon>Mamiellophyceae</taxon>
        <taxon>Mamiellales</taxon>
        <taxon>Bathycoccaceae</taxon>
        <taxon>Ostreococcus</taxon>
    </lineage>
</organism>
<evidence type="ECO:0000256" key="1">
    <source>
        <dbReference type="ARBA" id="ARBA00001946"/>
    </source>
</evidence>
<evidence type="ECO:0000313" key="12">
    <source>
        <dbReference type="EMBL" id="CEG02022.1"/>
    </source>
</evidence>
<comment type="cofactor">
    <cofactor evidence="1">
        <name>Mg(2+)</name>
        <dbReference type="ChEBI" id="CHEBI:18420"/>
    </cofactor>
</comment>
<evidence type="ECO:0000256" key="5">
    <source>
        <dbReference type="ARBA" id="ARBA00022741"/>
    </source>
</evidence>
<keyword evidence="13" id="KW-1185">Reference proteome</keyword>
<dbReference type="GO" id="GO:0046872">
    <property type="term" value="F:metal ion binding"/>
    <property type="evidence" value="ECO:0007669"/>
    <property type="project" value="UniProtKB-KW"/>
</dbReference>
<dbReference type="KEGG" id="ota:OT_ostta14g00990"/>
<keyword evidence="5" id="KW-0547">Nucleotide-binding</keyword>
<evidence type="ECO:0000313" key="13">
    <source>
        <dbReference type="Proteomes" id="UP000009170"/>
    </source>
</evidence>
<dbReference type="RefSeq" id="XP_022841309.1">
    <property type="nucleotide sequence ID" value="XM_022982531.1"/>
</dbReference>
<evidence type="ECO:0000256" key="10">
    <source>
        <dbReference type="SAM" id="MobiDB-lite"/>
    </source>
</evidence>
<dbReference type="CDD" id="cd01876">
    <property type="entry name" value="YihA_EngB"/>
    <property type="match status" value="1"/>
</dbReference>
<evidence type="ECO:0000256" key="9">
    <source>
        <dbReference type="ARBA" id="ARBA00023306"/>
    </source>
</evidence>
<evidence type="ECO:0000256" key="7">
    <source>
        <dbReference type="ARBA" id="ARBA00023134"/>
    </source>
</evidence>
<evidence type="ECO:0000256" key="2">
    <source>
        <dbReference type="ARBA" id="ARBA00009638"/>
    </source>
</evidence>